<name>A0A7W9HF80_9PSEU</name>
<keyword evidence="1" id="KW-1133">Transmembrane helix</keyword>
<keyword evidence="1" id="KW-0812">Transmembrane</keyword>
<comment type="caution">
    <text evidence="2">The sequence shown here is derived from an EMBL/GenBank/DDBJ whole genome shotgun (WGS) entry which is preliminary data.</text>
</comment>
<evidence type="ECO:0008006" key="4">
    <source>
        <dbReference type="Google" id="ProtNLM"/>
    </source>
</evidence>
<accession>A0A7W9HF80</accession>
<feature type="transmembrane region" description="Helical" evidence="1">
    <location>
        <begin position="51"/>
        <end position="71"/>
    </location>
</feature>
<evidence type="ECO:0000313" key="2">
    <source>
        <dbReference type="EMBL" id="MBB5800858.1"/>
    </source>
</evidence>
<feature type="transmembrane region" description="Helical" evidence="1">
    <location>
        <begin position="158"/>
        <end position="179"/>
    </location>
</feature>
<feature type="transmembrane region" description="Helical" evidence="1">
    <location>
        <begin position="78"/>
        <end position="97"/>
    </location>
</feature>
<feature type="transmembrane region" description="Helical" evidence="1">
    <location>
        <begin position="20"/>
        <end position="39"/>
    </location>
</feature>
<keyword evidence="3" id="KW-1185">Reference proteome</keyword>
<keyword evidence="1" id="KW-0472">Membrane</keyword>
<organism evidence="2 3">
    <name type="scientific">Saccharothrix ecbatanensis</name>
    <dbReference type="NCBI Taxonomy" id="1105145"/>
    <lineage>
        <taxon>Bacteria</taxon>
        <taxon>Bacillati</taxon>
        <taxon>Actinomycetota</taxon>
        <taxon>Actinomycetes</taxon>
        <taxon>Pseudonocardiales</taxon>
        <taxon>Pseudonocardiaceae</taxon>
        <taxon>Saccharothrix</taxon>
    </lineage>
</organism>
<dbReference type="RefSeq" id="WP_184915919.1">
    <property type="nucleotide sequence ID" value="NZ_JACHMO010000001.1"/>
</dbReference>
<reference evidence="2 3" key="1">
    <citation type="submission" date="2020-08" db="EMBL/GenBank/DDBJ databases">
        <title>Sequencing the genomes of 1000 actinobacteria strains.</title>
        <authorList>
            <person name="Klenk H.-P."/>
        </authorList>
    </citation>
    <scope>NUCLEOTIDE SEQUENCE [LARGE SCALE GENOMIC DNA]</scope>
    <source>
        <strain evidence="2 3">DSM 45486</strain>
    </source>
</reference>
<dbReference type="Proteomes" id="UP000552097">
    <property type="component" value="Unassembled WGS sequence"/>
</dbReference>
<evidence type="ECO:0000256" key="1">
    <source>
        <dbReference type="SAM" id="Phobius"/>
    </source>
</evidence>
<dbReference type="EMBL" id="JACHMO010000001">
    <property type="protein sequence ID" value="MBB5800858.1"/>
    <property type="molecule type" value="Genomic_DNA"/>
</dbReference>
<dbReference type="AlphaFoldDB" id="A0A7W9HF80"/>
<feature type="transmembrane region" description="Helical" evidence="1">
    <location>
        <begin position="126"/>
        <end position="146"/>
    </location>
</feature>
<sequence length="390" mass="41486">MDDDQLGRQTTAQLQRGLRISMFVVAGAILFGLGLLNLARNLDEYDLPVVQLGAFAMLAAVLVGVAAQVVLRRPRVVSHRVAIAVVLAASVLSYLALPSGRTSSEVDWVFGAANWVGLAVLLDRPLRTAVAFLVTHELLALANLLLLHDVGLRSLSRFATGSVSVFCFPLCVAVVAAVLHRIGTAAAVATQELERVRTAEAVAVAAHRRRAQRFAELAGTTVPLLEGLADRSLAPSDPAVQRRSAIEAARMRRLLAESDTVENPLLHELRHCADIADRKGVEVELDARGRWPVPPVAVRRALTDAALTALATADSWARVTVVGDDDLVSVNVVADVAEDIGTGYGVAGDGAIEDWGETGAPATVESDVRVETFRTGGTVWTEARWKPTAS</sequence>
<proteinExistence type="predicted"/>
<evidence type="ECO:0000313" key="3">
    <source>
        <dbReference type="Proteomes" id="UP000552097"/>
    </source>
</evidence>
<protein>
    <recommendedName>
        <fullName evidence="4">Signal transduction histidine kinase</fullName>
    </recommendedName>
</protein>
<gene>
    <name evidence="2" type="ORF">F4560_000626</name>
</gene>